<evidence type="ECO:0000313" key="1">
    <source>
        <dbReference type="EMBL" id="KAI9896010.1"/>
    </source>
</evidence>
<evidence type="ECO:0000313" key="2">
    <source>
        <dbReference type="Proteomes" id="UP001163324"/>
    </source>
</evidence>
<comment type="caution">
    <text evidence="1">The sequence shown here is derived from an EMBL/GenBank/DDBJ whole genome shotgun (WGS) entry which is preliminary data.</text>
</comment>
<gene>
    <name evidence="1" type="ORF">N3K66_009079</name>
</gene>
<protein>
    <submittedName>
        <fullName evidence="1">Uncharacterized protein</fullName>
    </submittedName>
</protein>
<accession>A0ACC0UQI5</accession>
<dbReference type="Proteomes" id="UP001163324">
    <property type="component" value="Chromosome 11"/>
</dbReference>
<reference evidence="1" key="1">
    <citation type="submission" date="2022-10" db="EMBL/GenBank/DDBJ databases">
        <title>Complete Genome of Trichothecium roseum strain YXFP-22015, a Plant Pathogen Isolated from Citrus.</title>
        <authorList>
            <person name="Wang Y."/>
            <person name="Zhu L."/>
        </authorList>
    </citation>
    <scope>NUCLEOTIDE SEQUENCE</scope>
    <source>
        <strain evidence="1">YXFP-22015</strain>
    </source>
</reference>
<dbReference type="EMBL" id="CM047950">
    <property type="protein sequence ID" value="KAI9896010.1"/>
    <property type="molecule type" value="Genomic_DNA"/>
</dbReference>
<sequence length="623" mass="68766">MPVTTDVKIGGSPFQLDTQGAIPIIASALVLDHYLPGQHDSDPGDVFRTVYRETCHRAYKTSLDTSETFDELFLPAGFVALLEHSVCRQFGRYLEVGATEAHRSLLAEARDYILNLHSEATCLVCLASRPQYALPCVHTICQACVWRFGSLGDSRSCYLSHCPLCDTQAELIVRKKPETASPRVLSLDGGGARGIASLAILEVLEEAIGLPCPIQYLFDVVVGTSSGSIIASALCINGWSVKDSLSAFESLSQTAFRPRPLLMGPLSTFFLPSSWWAFVNSLLFDGRYPAVNLESALKGVFGSERSILDSSAATERGVMVGMPIATNSSDTIIATNYNGVGRRNGNQGAVTAHTRHLASDKISDYTILHSDNGVRQIPLWELPGERLVYFAADCEFFRFDPEFDGPEPELDSVKDMGMVRETASQAALHAPTLPKLKQHVHAELFYFELTSLPSQNNGFLCHGQILCRFDAASSELDALVSRLAQKDATFAVKNHFIPIHPSNRAGSNSKSQFCKKIKFRVSSREEQFHIVLNEEHQATPISGSPFTLAQLVQVQQLDSWFGRTGCREMVQETGCGSTPEDETASEEPAQPRRANRRKRVIEVDFELEPVKYRRTSDGRRRRV</sequence>
<name>A0ACC0UQI5_9HYPO</name>
<keyword evidence="2" id="KW-1185">Reference proteome</keyword>
<organism evidence="1 2">
    <name type="scientific">Trichothecium roseum</name>
    <dbReference type="NCBI Taxonomy" id="47278"/>
    <lineage>
        <taxon>Eukaryota</taxon>
        <taxon>Fungi</taxon>
        <taxon>Dikarya</taxon>
        <taxon>Ascomycota</taxon>
        <taxon>Pezizomycotina</taxon>
        <taxon>Sordariomycetes</taxon>
        <taxon>Hypocreomycetidae</taxon>
        <taxon>Hypocreales</taxon>
        <taxon>Hypocreales incertae sedis</taxon>
        <taxon>Trichothecium</taxon>
    </lineage>
</organism>
<proteinExistence type="predicted"/>